<dbReference type="Proteomes" id="UP001642483">
    <property type="component" value="Unassembled WGS sequence"/>
</dbReference>
<evidence type="ECO:0000313" key="7">
    <source>
        <dbReference type="EMBL" id="CAK8679728.1"/>
    </source>
</evidence>
<accession>A0ABP0FP00</accession>
<evidence type="ECO:0000256" key="4">
    <source>
        <dbReference type="ARBA" id="ARBA00023136"/>
    </source>
</evidence>
<sequence length="310" mass="36351">MTGIGSSKKLDEAKKKPDPGITVIRIFLLSSLWLVYQNSDQVQYVIDWYWNWLRHTWWYNTVYNETLYVIALTFPMYLMFRCVDRLGIGAKYKISSGAGNWEDKGCGETGFETLEYFCIFGFLDTFHVKHYAGVPEGVIAEKRNHWIQITRALPENAPMLKDIAVHLLLSVVIFDALFFALHLAFHKSALFYRIFHKQHHTHDFVNVKVTNRLHFVDRLATVLTANFGLKVVSAHPLTRSIFTFFYVLVLILNHSGLDLPYSYEKIVPWGVIGGPRRHFEHHEYGARYYQPIFTYLDTMLEWMRQRNKTD</sequence>
<comment type="caution">
    <text evidence="7">The sequence shown here is derived from an EMBL/GenBank/DDBJ whole genome shotgun (WGS) entry which is preliminary data.</text>
</comment>
<organism evidence="7 8">
    <name type="scientific">Clavelina lepadiformis</name>
    <name type="common">Light-bulb sea squirt</name>
    <name type="synonym">Ascidia lepadiformis</name>
    <dbReference type="NCBI Taxonomy" id="159417"/>
    <lineage>
        <taxon>Eukaryota</taxon>
        <taxon>Metazoa</taxon>
        <taxon>Chordata</taxon>
        <taxon>Tunicata</taxon>
        <taxon>Ascidiacea</taxon>
        <taxon>Aplousobranchia</taxon>
        <taxon>Clavelinidae</taxon>
        <taxon>Clavelina</taxon>
    </lineage>
</organism>
<name>A0ABP0FP00_CLALP</name>
<protein>
    <recommendedName>
        <fullName evidence="6">Fatty acid hydroxylase domain-containing protein</fullName>
    </recommendedName>
</protein>
<evidence type="ECO:0000256" key="1">
    <source>
        <dbReference type="ARBA" id="ARBA00004370"/>
    </source>
</evidence>
<feature type="transmembrane region" description="Helical" evidence="5">
    <location>
        <begin position="163"/>
        <end position="185"/>
    </location>
</feature>
<keyword evidence="8" id="KW-1185">Reference proteome</keyword>
<evidence type="ECO:0000256" key="3">
    <source>
        <dbReference type="ARBA" id="ARBA00022989"/>
    </source>
</evidence>
<feature type="transmembrane region" description="Helical" evidence="5">
    <location>
        <begin position="20"/>
        <end position="37"/>
    </location>
</feature>
<dbReference type="Pfam" id="PF04116">
    <property type="entry name" value="FA_hydroxylase"/>
    <property type="match status" value="1"/>
</dbReference>
<proteinExistence type="predicted"/>
<dbReference type="InterPro" id="IPR050307">
    <property type="entry name" value="Sterol_Desaturase_Related"/>
</dbReference>
<evidence type="ECO:0000313" key="8">
    <source>
        <dbReference type="Proteomes" id="UP001642483"/>
    </source>
</evidence>
<feature type="transmembrane region" description="Helical" evidence="5">
    <location>
        <begin position="57"/>
        <end position="80"/>
    </location>
</feature>
<evidence type="ECO:0000256" key="2">
    <source>
        <dbReference type="ARBA" id="ARBA00022692"/>
    </source>
</evidence>
<dbReference type="InterPro" id="IPR006694">
    <property type="entry name" value="Fatty_acid_hydroxylase"/>
</dbReference>
<feature type="domain" description="Fatty acid hydroxylase" evidence="6">
    <location>
        <begin position="168"/>
        <end position="300"/>
    </location>
</feature>
<evidence type="ECO:0000259" key="6">
    <source>
        <dbReference type="Pfam" id="PF04116"/>
    </source>
</evidence>
<keyword evidence="4 5" id="KW-0472">Membrane</keyword>
<keyword evidence="2 5" id="KW-0812">Transmembrane</keyword>
<dbReference type="EMBL" id="CAWYQH010000068">
    <property type="protein sequence ID" value="CAK8679728.1"/>
    <property type="molecule type" value="Genomic_DNA"/>
</dbReference>
<reference evidence="7 8" key="1">
    <citation type="submission" date="2024-02" db="EMBL/GenBank/DDBJ databases">
        <authorList>
            <person name="Daric V."/>
            <person name="Darras S."/>
        </authorList>
    </citation>
    <scope>NUCLEOTIDE SEQUENCE [LARGE SCALE GENOMIC DNA]</scope>
</reference>
<evidence type="ECO:0000256" key="5">
    <source>
        <dbReference type="SAM" id="Phobius"/>
    </source>
</evidence>
<comment type="subcellular location">
    <subcellularLocation>
        <location evidence="1">Membrane</location>
    </subcellularLocation>
</comment>
<gene>
    <name evidence="7" type="ORF">CVLEPA_LOCUS9980</name>
</gene>
<dbReference type="PANTHER" id="PTHR11863">
    <property type="entry name" value="STEROL DESATURASE"/>
    <property type="match status" value="1"/>
</dbReference>
<keyword evidence="3 5" id="KW-1133">Transmembrane helix</keyword>